<proteinExistence type="predicted"/>
<reference evidence="2" key="1">
    <citation type="submission" date="2023-06" db="EMBL/GenBank/DDBJ databases">
        <title>Genomic of Agaribacillus aureum.</title>
        <authorList>
            <person name="Wang G."/>
        </authorList>
    </citation>
    <scope>NUCLEOTIDE SEQUENCE</scope>
    <source>
        <strain evidence="2">BMA12</strain>
    </source>
</reference>
<evidence type="ECO:0000313" key="2">
    <source>
        <dbReference type="EMBL" id="MDN5215104.1"/>
    </source>
</evidence>
<feature type="domain" description="Beta-lactamase-related" evidence="1">
    <location>
        <begin position="51"/>
        <end position="357"/>
    </location>
</feature>
<evidence type="ECO:0000259" key="1">
    <source>
        <dbReference type="Pfam" id="PF00144"/>
    </source>
</evidence>
<accession>A0ABT8LBE0</accession>
<dbReference type="Pfam" id="PF00144">
    <property type="entry name" value="Beta-lactamase"/>
    <property type="match status" value="1"/>
</dbReference>
<dbReference type="InterPro" id="IPR050491">
    <property type="entry name" value="AmpC-like"/>
</dbReference>
<evidence type="ECO:0000313" key="3">
    <source>
        <dbReference type="Proteomes" id="UP001172083"/>
    </source>
</evidence>
<dbReference type="InterPro" id="IPR001466">
    <property type="entry name" value="Beta-lactam-related"/>
</dbReference>
<comment type="caution">
    <text evidence="2">The sequence shown here is derived from an EMBL/GenBank/DDBJ whole genome shotgun (WGS) entry which is preliminary data.</text>
</comment>
<name>A0ABT8LBE0_9BACT</name>
<dbReference type="Proteomes" id="UP001172083">
    <property type="component" value="Unassembled WGS sequence"/>
</dbReference>
<dbReference type="PANTHER" id="PTHR46825">
    <property type="entry name" value="D-ALANYL-D-ALANINE-CARBOXYPEPTIDASE/ENDOPEPTIDASE AMPH"/>
    <property type="match status" value="1"/>
</dbReference>
<dbReference type="InterPro" id="IPR012338">
    <property type="entry name" value="Beta-lactam/transpept-like"/>
</dbReference>
<gene>
    <name evidence="2" type="ORF">QQ020_23685</name>
</gene>
<sequence length="469" mass="53006">MKKSKLFIICLTVLWLSVNTVSLFGQNRSQIDETLSKYLDIQNKRIGFSGTVLVTDDDGIISHQTIGLASRELEVPFSIDSRFKIASITKSFTGLLITLAEKEGKLQLGNNLETYFPKLEDETWKQITIKQLLSHTSGMPHWSGFTEYWTIKSWLPLTQEQVLEEIFNMELLFEPGTSASYSSPAYYLLAVILEKLYAASYKNILEEKILIPLQLKHTNAFDGLSVIPNMSSGYHLISDDSLIAAPSRNMATMKGGGHLYATATDLNSWCRSFLSNDIWNDSILHAIFNPVTNFKMQHKKGAFYGRGWYISEKNASGSVAYHIGGGTFGFSSKAVIYPSRKISIVILSNVSFLPMDDVLWKDIEKIVFERSFELPKEYPEVLHLTSHELKKFSGIYKSKKGLNLEIIFHQDKLFTKLGRNPPFEIYPQSQNTFFSKKIEIEFTFTTNDGGGVTGLATNGMGRVDHFEKQ</sequence>
<keyword evidence="3" id="KW-1185">Reference proteome</keyword>
<dbReference type="Gene3D" id="3.40.710.10">
    <property type="entry name" value="DD-peptidase/beta-lactamase superfamily"/>
    <property type="match status" value="1"/>
</dbReference>
<dbReference type="SUPFAM" id="SSF56601">
    <property type="entry name" value="beta-lactamase/transpeptidase-like"/>
    <property type="match status" value="1"/>
</dbReference>
<dbReference type="GO" id="GO:0016787">
    <property type="term" value="F:hydrolase activity"/>
    <property type="evidence" value="ECO:0007669"/>
    <property type="project" value="UniProtKB-KW"/>
</dbReference>
<organism evidence="2 3">
    <name type="scientific">Agaribacillus aureus</name>
    <dbReference type="NCBI Taxonomy" id="3051825"/>
    <lineage>
        <taxon>Bacteria</taxon>
        <taxon>Pseudomonadati</taxon>
        <taxon>Bacteroidota</taxon>
        <taxon>Cytophagia</taxon>
        <taxon>Cytophagales</taxon>
        <taxon>Splendidivirgaceae</taxon>
        <taxon>Agaribacillus</taxon>
    </lineage>
</organism>
<dbReference type="RefSeq" id="WP_346760443.1">
    <property type="nucleotide sequence ID" value="NZ_JAUJEB010000006.1"/>
</dbReference>
<protein>
    <submittedName>
        <fullName evidence="2">Serine hydrolase</fullName>
    </submittedName>
</protein>
<dbReference type="PANTHER" id="PTHR46825:SF9">
    <property type="entry name" value="BETA-LACTAMASE-RELATED DOMAIN-CONTAINING PROTEIN"/>
    <property type="match status" value="1"/>
</dbReference>
<dbReference type="EMBL" id="JAUJEB010000006">
    <property type="protein sequence ID" value="MDN5215104.1"/>
    <property type="molecule type" value="Genomic_DNA"/>
</dbReference>
<keyword evidence="2" id="KW-0378">Hydrolase</keyword>